<dbReference type="PATRIC" id="fig|1262449.3.peg.3819"/>
<evidence type="ECO:0000256" key="11">
    <source>
        <dbReference type="ARBA" id="ARBA00023231"/>
    </source>
</evidence>
<comment type="subunit">
    <text evidence="3">Hexamer of two alpha, two beta, and two delta chains.</text>
</comment>
<evidence type="ECO:0000256" key="12">
    <source>
        <dbReference type="ARBA" id="ARBA00030899"/>
    </source>
</evidence>
<keyword evidence="9" id="KW-0408">Iron</keyword>
<dbReference type="Pfam" id="PF03139">
    <property type="entry name" value="AnfG_VnfG"/>
    <property type="match status" value="1"/>
</dbReference>
<dbReference type="InterPro" id="IPR004349">
    <property type="entry name" value="V/Nase_d_su"/>
</dbReference>
<dbReference type="EC" id="1.18.6.1" evidence="4"/>
<reference evidence="15" key="2">
    <citation type="submission" date="2015-10" db="EMBL/GenBank/DDBJ databases">
        <title>Improved Draft Genome Sequence of Clostridium pasteurianum Strain ATCC 6013 (DSM 525) Using a Hybrid Next-Generation Sequencing Approach.</title>
        <authorList>
            <person name="Pyne M.E."/>
            <person name="Utturkar S.M."/>
            <person name="Brown S.D."/>
            <person name="Moo-Young M."/>
            <person name="Chung D.A."/>
            <person name="Chou P.C."/>
        </authorList>
    </citation>
    <scope>NUCLEOTIDE SEQUENCE</scope>
    <source>
        <strain evidence="15">ATCC 6013</strain>
    </source>
</reference>
<dbReference type="GeneID" id="93073601"/>
<dbReference type="KEGG" id="cpae:CPAST_c14270"/>
<evidence type="ECO:0000313" key="15">
    <source>
        <dbReference type="EMBL" id="KRU12499.1"/>
    </source>
</evidence>
<dbReference type="AlphaFoldDB" id="A0A0H3J0X8"/>
<reference evidence="15 16" key="3">
    <citation type="journal article" name="Genome Announc.">
        <title>Improved Draft Genome Sequence of Clostridium pasteurianum Strain ATCC 6013 (DSM 525) Using a Hybrid Next-Generation Sequencing Approach.</title>
        <authorList>
            <person name="Pyne M.E."/>
            <person name="Utturkar S."/>
            <person name="Brown S.D."/>
            <person name="Moo-Young M."/>
            <person name="Chung D.A."/>
            <person name="Chou C.P."/>
        </authorList>
    </citation>
    <scope>NUCLEOTIDE SEQUENCE [LARGE SCALE GENOMIC DNA]</scope>
    <source>
        <strain evidence="15 16">ATCC 6013</strain>
    </source>
</reference>
<comment type="cofactor">
    <cofactor evidence="1">
        <name>iron-sulfur cluster</name>
        <dbReference type="ChEBI" id="CHEBI:30408"/>
    </cofactor>
</comment>
<comment type="catalytic activity">
    <reaction evidence="13">
        <text>N2 + 8 reduced [2Fe-2S]-[ferredoxin] + 16 ATP + 16 H2O = H2 + 8 oxidized [2Fe-2S]-[ferredoxin] + 2 NH4(+) + 16 ADP + 16 phosphate + 6 H(+)</text>
        <dbReference type="Rhea" id="RHEA:21448"/>
        <dbReference type="Rhea" id="RHEA-COMP:10000"/>
        <dbReference type="Rhea" id="RHEA-COMP:10001"/>
        <dbReference type="ChEBI" id="CHEBI:15377"/>
        <dbReference type="ChEBI" id="CHEBI:15378"/>
        <dbReference type="ChEBI" id="CHEBI:17997"/>
        <dbReference type="ChEBI" id="CHEBI:18276"/>
        <dbReference type="ChEBI" id="CHEBI:28938"/>
        <dbReference type="ChEBI" id="CHEBI:30616"/>
        <dbReference type="ChEBI" id="CHEBI:33737"/>
        <dbReference type="ChEBI" id="CHEBI:33738"/>
        <dbReference type="ChEBI" id="CHEBI:43474"/>
        <dbReference type="ChEBI" id="CHEBI:456216"/>
        <dbReference type="EC" id="1.18.6.1"/>
    </reaction>
</comment>
<dbReference type="Proteomes" id="UP000030905">
    <property type="component" value="Chromosome"/>
</dbReference>
<protein>
    <recommendedName>
        <fullName evidence="4">nitrogenase</fullName>
        <ecNumber evidence="4">1.18.6.1</ecNumber>
    </recommendedName>
    <alternativeName>
        <fullName evidence="12">Nitrogenase component I</fullName>
    </alternativeName>
</protein>
<gene>
    <name evidence="14" type="ORF">CLPA_c14270</name>
    <name evidence="15" type="ORF">CP6013_01747</name>
</gene>
<dbReference type="GO" id="GO:0046872">
    <property type="term" value="F:metal ion binding"/>
    <property type="evidence" value="ECO:0007669"/>
    <property type="project" value="UniProtKB-KW"/>
</dbReference>
<dbReference type="GO" id="GO:0051536">
    <property type="term" value="F:iron-sulfur cluster binding"/>
    <property type="evidence" value="ECO:0007669"/>
    <property type="project" value="UniProtKB-KW"/>
</dbReference>
<evidence type="ECO:0000256" key="3">
    <source>
        <dbReference type="ARBA" id="ARBA00011515"/>
    </source>
</evidence>
<keyword evidence="10" id="KW-0411">Iron-sulfur</keyword>
<evidence type="ECO:0000313" key="17">
    <source>
        <dbReference type="Proteomes" id="UP000030905"/>
    </source>
</evidence>
<evidence type="ECO:0000256" key="10">
    <source>
        <dbReference type="ARBA" id="ARBA00023014"/>
    </source>
</evidence>
<reference evidence="14 17" key="1">
    <citation type="journal article" date="2015" name="Genome Announc.">
        <title>Complete Genome Sequence of the Nitrogen-Fixing and Solvent-Producing Clostridium pasteurianum DSM 525.</title>
        <authorList>
            <person name="Poehlein A."/>
            <person name="Grosse-Honebrink A."/>
            <person name="Zhang Y."/>
            <person name="Minton N.P."/>
            <person name="Daniel R."/>
        </authorList>
    </citation>
    <scope>NUCLEOTIDE SEQUENCE [LARGE SCALE GENOMIC DNA]</scope>
    <source>
        <strain evidence="14">DSM 525</strain>
        <strain evidence="17">DSM 525 / ATCC 6013</strain>
    </source>
</reference>
<keyword evidence="5" id="KW-0479">Metal-binding</keyword>
<dbReference type="RefSeq" id="WP_003447886.1">
    <property type="nucleotide sequence ID" value="NZ_ANZB01000018.1"/>
</dbReference>
<keyword evidence="17" id="KW-1185">Reference proteome</keyword>
<keyword evidence="8" id="KW-0560">Oxidoreductase</keyword>
<evidence type="ECO:0000256" key="6">
    <source>
        <dbReference type="ARBA" id="ARBA00022741"/>
    </source>
</evidence>
<dbReference type="KEGG" id="cpat:CLPA_c14270"/>
<evidence type="ECO:0000256" key="13">
    <source>
        <dbReference type="ARBA" id="ARBA00047967"/>
    </source>
</evidence>
<evidence type="ECO:0000256" key="8">
    <source>
        <dbReference type="ARBA" id="ARBA00023002"/>
    </source>
</evidence>
<dbReference type="GO" id="GO:0005524">
    <property type="term" value="F:ATP binding"/>
    <property type="evidence" value="ECO:0007669"/>
    <property type="project" value="UniProtKB-KW"/>
</dbReference>
<accession>A0A0H3J0X8</accession>
<organism evidence="14 17">
    <name type="scientific">Clostridium pasteurianum DSM 525 = ATCC 6013</name>
    <dbReference type="NCBI Taxonomy" id="1262449"/>
    <lineage>
        <taxon>Bacteria</taxon>
        <taxon>Bacillati</taxon>
        <taxon>Bacillota</taxon>
        <taxon>Clostridia</taxon>
        <taxon>Eubacteriales</taxon>
        <taxon>Clostridiaceae</taxon>
        <taxon>Clostridium</taxon>
    </lineage>
</organism>
<evidence type="ECO:0000256" key="1">
    <source>
        <dbReference type="ARBA" id="ARBA00001915"/>
    </source>
</evidence>
<sequence>MEKKVDEILEFIMERCLWQFHSREWDRTENINGVFGMLPKLFAGEKIAVKDLEPKDKGHYADAKILSDQLLEKFSYLKDMSASEKDELLDGVKAKLVDVSITKCRNEELRVPFY</sequence>
<keyword evidence="11" id="KW-0535">Nitrogen fixation</keyword>
<dbReference type="EMBL" id="JPGY02000001">
    <property type="protein sequence ID" value="KRU12499.1"/>
    <property type="molecule type" value="Genomic_DNA"/>
</dbReference>
<keyword evidence="6" id="KW-0547">Nucleotide-binding</keyword>
<comment type="function">
    <text evidence="2">The key enzymatic reactions in nitrogen fixation are catalyzed by the nitrogenase complex, which has 2 components: the iron protein (component 2) and a component 1 which is either a molybdenum-iron protein, a vanadium-iron, or an iron-iron protein.</text>
</comment>
<evidence type="ECO:0000256" key="2">
    <source>
        <dbReference type="ARBA" id="ARBA00004064"/>
    </source>
</evidence>
<evidence type="ECO:0000256" key="4">
    <source>
        <dbReference type="ARBA" id="ARBA00012773"/>
    </source>
</evidence>
<evidence type="ECO:0000256" key="7">
    <source>
        <dbReference type="ARBA" id="ARBA00022840"/>
    </source>
</evidence>
<evidence type="ECO:0000313" key="14">
    <source>
        <dbReference type="EMBL" id="AJA51494.1"/>
    </source>
</evidence>
<dbReference type="GO" id="GO:0016163">
    <property type="term" value="F:nitrogenase activity"/>
    <property type="evidence" value="ECO:0007669"/>
    <property type="project" value="UniProtKB-EC"/>
</dbReference>
<dbReference type="eggNOG" id="ENOG5032URG">
    <property type="taxonomic scope" value="Bacteria"/>
</dbReference>
<dbReference type="EMBL" id="CP009268">
    <property type="protein sequence ID" value="AJA51494.1"/>
    <property type="molecule type" value="Genomic_DNA"/>
</dbReference>
<evidence type="ECO:0000313" key="16">
    <source>
        <dbReference type="Proteomes" id="UP000028042"/>
    </source>
</evidence>
<name>A0A0H3J0X8_CLOPA</name>
<evidence type="ECO:0000256" key="9">
    <source>
        <dbReference type="ARBA" id="ARBA00023004"/>
    </source>
</evidence>
<dbReference type="Proteomes" id="UP000028042">
    <property type="component" value="Unassembled WGS sequence"/>
</dbReference>
<evidence type="ECO:0000256" key="5">
    <source>
        <dbReference type="ARBA" id="ARBA00022723"/>
    </source>
</evidence>
<keyword evidence="7" id="KW-0067">ATP-binding</keyword>
<proteinExistence type="predicted"/>